<evidence type="ECO:0000313" key="22">
    <source>
        <dbReference type="EMBL" id="TRW17860.1"/>
    </source>
</evidence>
<evidence type="ECO:0000256" key="17">
    <source>
        <dbReference type="HAMAP-Rule" id="MF_01965"/>
    </source>
</evidence>
<comment type="caution">
    <text evidence="18">Lacks conserved residue(s) required for the propagation of feature annotation.</text>
</comment>
<name>A0A552UI46_9SPHN</name>
<keyword evidence="6 17" id="KW-0547">Nucleotide-binding</keyword>
<dbReference type="AlphaFoldDB" id="A0A552UI46"/>
<proteinExistence type="inferred from homology"/>
<dbReference type="InterPro" id="IPR000631">
    <property type="entry name" value="CARKD"/>
</dbReference>
<keyword evidence="8 17" id="KW-0521">NADP</keyword>
<evidence type="ECO:0000256" key="13">
    <source>
        <dbReference type="ARBA" id="ARBA00023268"/>
    </source>
</evidence>
<comment type="similarity">
    <text evidence="18">Belongs to the NnrE/AIBP family.</text>
</comment>
<dbReference type="InterPro" id="IPR036652">
    <property type="entry name" value="YjeF_N_dom_sf"/>
</dbReference>
<evidence type="ECO:0000256" key="18">
    <source>
        <dbReference type="HAMAP-Rule" id="MF_01966"/>
    </source>
</evidence>
<keyword evidence="9 18" id="KW-0630">Potassium</keyword>
<comment type="cofactor">
    <cofactor evidence="17">
        <name>Mg(2+)</name>
        <dbReference type="ChEBI" id="CHEBI:18420"/>
    </cofactor>
</comment>
<dbReference type="InterPro" id="IPR029056">
    <property type="entry name" value="Ribokinase-like"/>
</dbReference>
<feature type="binding site" evidence="17">
    <location>
        <begin position="391"/>
        <end position="395"/>
    </location>
    <ligand>
        <name>AMP</name>
        <dbReference type="ChEBI" id="CHEBI:456215"/>
    </ligand>
</feature>
<accession>A0A552UI46</accession>
<evidence type="ECO:0000259" key="21">
    <source>
        <dbReference type="PROSITE" id="PS51385"/>
    </source>
</evidence>
<comment type="catalytic activity">
    <reaction evidence="1 18 19">
        <text>(6R)-NADHX = (6S)-NADHX</text>
        <dbReference type="Rhea" id="RHEA:32215"/>
        <dbReference type="ChEBI" id="CHEBI:64074"/>
        <dbReference type="ChEBI" id="CHEBI:64075"/>
        <dbReference type="EC" id="5.1.99.6"/>
    </reaction>
</comment>
<feature type="binding site" evidence="18">
    <location>
        <position position="155"/>
    </location>
    <ligand>
        <name>K(+)</name>
        <dbReference type="ChEBI" id="CHEBI:29103"/>
    </ligand>
</feature>
<reference evidence="22 23" key="1">
    <citation type="submission" date="2019-07" db="EMBL/GenBank/DDBJ databases">
        <title>Novel species isolated from glacier.</title>
        <authorList>
            <person name="Liu Q."/>
            <person name="Xin Y.-H."/>
        </authorList>
    </citation>
    <scope>NUCLEOTIDE SEQUENCE [LARGE SCALE GENOMIC DNA]</scope>
    <source>
        <strain evidence="22 23">LB1R16</strain>
    </source>
</reference>
<comment type="function">
    <text evidence="18">Catalyzes the epimerization of the S- and R-forms of NAD(P)HX, a damaged form of NAD(P)H that is a result of enzymatic or heat-dependent hydration. This is a prerequisite for the S-specific NAD(P)H-hydrate dehydratase to allow the repair of both epimers of NAD(P)HX.</text>
</comment>
<dbReference type="EC" id="5.1.99.6" evidence="19"/>
<dbReference type="PANTHER" id="PTHR12592">
    <property type="entry name" value="ATP-DEPENDENT (S)-NAD(P)H-HYDRATE DEHYDRATASE FAMILY MEMBER"/>
    <property type="match status" value="1"/>
</dbReference>
<evidence type="ECO:0000256" key="7">
    <source>
        <dbReference type="ARBA" id="ARBA00022840"/>
    </source>
</evidence>
<dbReference type="SUPFAM" id="SSF53613">
    <property type="entry name" value="Ribokinase-like"/>
    <property type="match status" value="1"/>
</dbReference>
<feature type="domain" description="YjeF N-terminal" evidence="21">
    <location>
        <begin position="17"/>
        <end position="209"/>
    </location>
</feature>
<comment type="function">
    <text evidence="17">Catalyzes the dehydration of the S-form of NAD(P)HX at the expense of ADP, which is converted to AMP. Together with NAD(P)HX epimerase, which catalyzes the epimerization of the S- and R-forms, the enzyme allows the repair of both epimers of NAD(P)HX, a damaged form of NAD(P)H that is a result of enzymatic or heat-dependent hydration.</text>
</comment>
<dbReference type="Pfam" id="PF01256">
    <property type="entry name" value="Carb_kinase"/>
    <property type="match status" value="1"/>
</dbReference>
<dbReference type="GO" id="GO:0046872">
    <property type="term" value="F:metal ion binding"/>
    <property type="evidence" value="ECO:0007669"/>
    <property type="project" value="UniProtKB-UniRule"/>
</dbReference>
<comment type="subunit">
    <text evidence="17">Homotetramer.</text>
</comment>
<evidence type="ECO:0000256" key="3">
    <source>
        <dbReference type="ARBA" id="ARBA00006001"/>
    </source>
</evidence>
<dbReference type="PANTHER" id="PTHR12592:SF0">
    <property type="entry name" value="ATP-DEPENDENT (S)-NAD(P)H-HYDRATE DEHYDRATASE"/>
    <property type="match status" value="1"/>
</dbReference>
<dbReference type="Pfam" id="PF03853">
    <property type="entry name" value="YjeF_N"/>
    <property type="match status" value="1"/>
</dbReference>
<evidence type="ECO:0000256" key="15">
    <source>
        <dbReference type="ARBA" id="ARBA00048238"/>
    </source>
</evidence>
<dbReference type="InterPro" id="IPR017953">
    <property type="entry name" value="Carbohydrate_kinase_pred_CS"/>
</dbReference>
<dbReference type="InterPro" id="IPR004443">
    <property type="entry name" value="YjeF_N_dom"/>
</dbReference>
<dbReference type="GO" id="GO:0046496">
    <property type="term" value="P:nicotinamide nucleotide metabolic process"/>
    <property type="evidence" value="ECO:0007669"/>
    <property type="project" value="UniProtKB-UniRule"/>
</dbReference>
<dbReference type="PROSITE" id="PS51383">
    <property type="entry name" value="YJEF_C_3"/>
    <property type="match status" value="1"/>
</dbReference>
<dbReference type="HAMAP" id="MF_01966">
    <property type="entry name" value="NADHX_epimerase"/>
    <property type="match status" value="1"/>
</dbReference>
<keyword evidence="12 17" id="KW-0456">Lyase</keyword>
<feature type="binding site" evidence="18">
    <location>
        <begin position="123"/>
        <end position="129"/>
    </location>
    <ligand>
        <name>(6S)-NADPHX</name>
        <dbReference type="ChEBI" id="CHEBI:64076"/>
    </ligand>
</feature>
<dbReference type="EMBL" id="VJWA01000001">
    <property type="protein sequence ID" value="TRW17860.1"/>
    <property type="molecule type" value="Genomic_DNA"/>
</dbReference>
<evidence type="ECO:0000256" key="12">
    <source>
        <dbReference type="ARBA" id="ARBA00023239"/>
    </source>
</evidence>
<comment type="cofactor">
    <cofactor evidence="18 19">
        <name>K(+)</name>
        <dbReference type="ChEBI" id="CHEBI:29103"/>
    </cofactor>
    <text evidence="18 19">Binds 1 potassium ion per subunit.</text>
</comment>
<feature type="binding site" evidence="17">
    <location>
        <position position="420"/>
    </location>
    <ligand>
        <name>AMP</name>
        <dbReference type="ChEBI" id="CHEBI:456215"/>
    </ligand>
</feature>
<dbReference type="PIRSF" id="PIRSF017184">
    <property type="entry name" value="Nnr"/>
    <property type="match status" value="1"/>
</dbReference>
<evidence type="ECO:0000256" key="9">
    <source>
        <dbReference type="ARBA" id="ARBA00022958"/>
    </source>
</evidence>
<comment type="catalytic activity">
    <reaction evidence="2 18 19">
        <text>(6R)-NADPHX = (6S)-NADPHX</text>
        <dbReference type="Rhea" id="RHEA:32227"/>
        <dbReference type="ChEBI" id="CHEBI:64076"/>
        <dbReference type="ChEBI" id="CHEBI:64077"/>
        <dbReference type="EC" id="5.1.99.6"/>
    </reaction>
</comment>
<comment type="caution">
    <text evidence="22">The sequence shown here is derived from an EMBL/GenBank/DDBJ whole genome shotgun (WGS) entry which is preliminary data.</text>
</comment>
<comment type="catalytic activity">
    <reaction evidence="15 17 19">
        <text>(6S)-NADHX + ADP = AMP + phosphate + NADH + H(+)</text>
        <dbReference type="Rhea" id="RHEA:32223"/>
        <dbReference type="ChEBI" id="CHEBI:15378"/>
        <dbReference type="ChEBI" id="CHEBI:43474"/>
        <dbReference type="ChEBI" id="CHEBI:57945"/>
        <dbReference type="ChEBI" id="CHEBI:64074"/>
        <dbReference type="ChEBI" id="CHEBI:456215"/>
        <dbReference type="ChEBI" id="CHEBI:456216"/>
        <dbReference type="EC" id="4.2.1.136"/>
    </reaction>
</comment>
<evidence type="ECO:0000256" key="5">
    <source>
        <dbReference type="ARBA" id="ARBA00022723"/>
    </source>
</evidence>
<dbReference type="Gene3D" id="3.40.1190.20">
    <property type="match status" value="1"/>
</dbReference>
<dbReference type="InterPro" id="IPR030677">
    <property type="entry name" value="Nnr"/>
</dbReference>
<dbReference type="CDD" id="cd01171">
    <property type="entry name" value="YXKO-related"/>
    <property type="match status" value="1"/>
</dbReference>
<evidence type="ECO:0000256" key="2">
    <source>
        <dbReference type="ARBA" id="ARBA00000909"/>
    </source>
</evidence>
<gene>
    <name evidence="18" type="primary">nnrE</name>
    <name evidence="17" type="synonym">nnrD</name>
    <name evidence="22" type="ORF">FMM06_06950</name>
</gene>
<dbReference type="PROSITE" id="PS51385">
    <property type="entry name" value="YJEF_N"/>
    <property type="match status" value="1"/>
</dbReference>
<keyword evidence="10 17" id="KW-0520">NAD</keyword>
<feature type="domain" description="YjeF C-terminal" evidence="20">
    <location>
        <begin position="210"/>
        <end position="475"/>
    </location>
</feature>
<feature type="binding site" evidence="18">
    <location>
        <position position="152"/>
    </location>
    <ligand>
        <name>(6S)-NADPHX</name>
        <dbReference type="ChEBI" id="CHEBI:64076"/>
    </ligand>
</feature>
<feature type="binding site" evidence="17">
    <location>
        <position position="245"/>
    </location>
    <ligand>
        <name>(6S)-NADPHX</name>
        <dbReference type="ChEBI" id="CHEBI:64076"/>
    </ligand>
</feature>
<evidence type="ECO:0000256" key="19">
    <source>
        <dbReference type="PIRNR" id="PIRNR017184"/>
    </source>
</evidence>
<sequence>MTLTSCDPRPVLTAAEMRAAEARVIAAGTPALDLMERAGAATVAAILAFDPPSSAVVLCGPGNNGGDGYVVARLLAAAGVAVRVATSGPPRSDPARAAAAAWDGAVEYFDAEPATLCVDALYGTGLTRALPAPEAAALARLAGAARTSVALDLPSGAASDDGALLGEVPAFDLTVAFGALKPAHLLEPARSRCGRIVVADVGLGPLDTSCTDNLRPPLPTPAADAHKYTRGHVIVLGGGVGRGGAARLSAQAALHLAGAVTLGVPGAAVIENAARLDSPMLRRVDDAEALAALISAARPRALVAGPGLGTHARAAALIDGSLASGVPLVLDGDAFTHFAGDPGRLAKAVRGPVVLTPHEGEFARLFGDRPGNRIDRARTAAALTGAVVVLKAADTVIAAPDGRVRINTHAAPWLATAGSGDVLAGIIAGLLAGGRDSFDAACAGVWLHGDLGVRGGPGLTADAMHALLPAALAAL</sequence>
<evidence type="ECO:0000256" key="8">
    <source>
        <dbReference type="ARBA" id="ARBA00022857"/>
    </source>
</evidence>
<dbReference type="EC" id="4.2.1.136" evidence="19"/>
<dbReference type="NCBIfam" id="TIGR00197">
    <property type="entry name" value="yjeF_nterm"/>
    <property type="match status" value="1"/>
</dbReference>
<organism evidence="22 23">
    <name type="scientific">Glacieibacterium frigidum</name>
    <dbReference type="NCBI Taxonomy" id="2593303"/>
    <lineage>
        <taxon>Bacteria</taxon>
        <taxon>Pseudomonadati</taxon>
        <taxon>Pseudomonadota</taxon>
        <taxon>Alphaproteobacteria</taxon>
        <taxon>Sphingomonadales</taxon>
        <taxon>Sphingosinicellaceae</taxon>
        <taxon>Glacieibacterium</taxon>
    </lineage>
</organism>
<keyword evidence="11 18" id="KW-0413">Isomerase</keyword>
<keyword evidence="13" id="KW-0511">Multifunctional enzyme</keyword>
<dbReference type="SUPFAM" id="SSF64153">
    <property type="entry name" value="YjeF N-terminal domain-like"/>
    <property type="match status" value="1"/>
</dbReference>
<dbReference type="Proteomes" id="UP000317894">
    <property type="component" value="Unassembled WGS sequence"/>
</dbReference>
<keyword evidence="7 17" id="KW-0067">ATP-binding</keyword>
<feature type="binding site" evidence="18">
    <location>
        <begin position="63"/>
        <end position="67"/>
    </location>
    <ligand>
        <name>(6S)-NADPHX</name>
        <dbReference type="ChEBI" id="CHEBI:64076"/>
    </ligand>
</feature>
<feature type="binding site" evidence="17">
    <location>
        <position position="307"/>
    </location>
    <ligand>
        <name>(6S)-NADPHX</name>
        <dbReference type="ChEBI" id="CHEBI:64076"/>
    </ligand>
</feature>
<comment type="similarity">
    <text evidence="17">Belongs to the NnrD/CARKD family.</text>
</comment>
<evidence type="ECO:0000256" key="6">
    <source>
        <dbReference type="ARBA" id="ARBA00022741"/>
    </source>
</evidence>
<evidence type="ECO:0000259" key="20">
    <source>
        <dbReference type="PROSITE" id="PS51383"/>
    </source>
</evidence>
<feature type="binding site" evidence="17">
    <location>
        <position position="421"/>
    </location>
    <ligand>
        <name>(6S)-NADPHX</name>
        <dbReference type="ChEBI" id="CHEBI:64076"/>
    </ligand>
</feature>
<evidence type="ECO:0000256" key="16">
    <source>
        <dbReference type="ARBA" id="ARBA00049209"/>
    </source>
</evidence>
<dbReference type="GO" id="GO:0005524">
    <property type="term" value="F:ATP binding"/>
    <property type="evidence" value="ECO:0007669"/>
    <property type="project" value="UniProtKB-UniRule"/>
</dbReference>
<comment type="function">
    <text evidence="14 19">Bifunctional enzyme that catalyzes the epimerization of the S- and R-forms of NAD(P)HX and the dehydration of the S-form of NAD(P)HX at the expense of ADP, which is converted to AMP. This allows the repair of both epimers of NAD(P)HX, a damaged form of NAD(P)H that is a result of enzymatic or heat-dependent hydration.</text>
</comment>
<dbReference type="PROSITE" id="PS01050">
    <property type="entry name" value="YJEF_C_2"/>
    <property type="match status" value="1"/>
</dbReference>
<dbReference type="GO" id="GO:0052855">
    <property type="term" value="F:ADP-dependent NAD(P)H-hydrate dehydratase activity"/>
    <property type="evidence" value="ECO:0007669"/>
    <property type="project" value="UniProtKB-UniRule"/>
</dbReference>
<evidence type="ECO:0000256" key="1">
    <source>
        <dbReference type="ARBA" id="ARBA00000013"/>
    </source>
</evidence>
<comment type="similarity">
    <text evidence="3 19">In the N-terminal section; belongs to the NnrE/AIBP family.</text>
</comment>
<evidence type="ECO:0000256" key="4">
    <source>
        <dbReference type="ARBA" id="ARBA00009524"/>
    </source>
</evidence>
<dbReference type="GO" id="GO:0110051">
    <property type="term" value="P:metabolite repair"/>
    <property type="evidence" value="ECO:0007669"/>
    <property type="project" value="TreeGrafter"/>
</dbReference>
<protein>
    <recommendedName>
        <fullName evidence="19">Bifunctional NAD(P)H-hydrate repair enzyme</fullName>
    </recommendedName>
    <alternativeName>
        <fullName evidence="19">Nicotinamide nucleotide repair protein</fullName>
    </alternativeName>
    <domain>
        <recommendedName>
            <fullName evidence="19">ADP-dependent (S)-NAD(P)H-hydrate dehydratase</fullName>
            <ecNumber evidence="19">4.2.1.136</ecNumber>
        </recommendedName>
        <alternativeName>
            <fullName evidence="19">ADP-dependent NAD(P)HX dehydratase</fullName>
        </alternativeName>
    </domain>
    <domain>
        <recommendedName>
            <fullName evidence="19">NAD(P)H-hydrate epimerase</fullName>
            <ecNumber evidence="19">5.1.99.6</ecNumber>
        </recommendedName>
    </domain>
</protein>
<evidence type="ECO:0000256" key="10">
    <source>
        <dbReference type="ARBA" id="ARBA00023027"/>
    </source>
</evidence>
<dbReference type="Gene3D" id="3.40.50.10260">
    <property type="entry name" value="YjeF N-terminal domain"/>
    <property type="match status" value="1"/>
</dbReference>
<evidence type="ECO:0000313" key="23">
    <source>
        <dbReference type="Proteomes" id="UP000317894"/>
    </source>
</evidence>
<feature type="binding site" evidence="17">
    <location>
        <position position="358"/>
    </location>
    <ligand>
        <name>(6S)-NADPHX</name>
        <dbReference type="ChEBI" id="CHEBI:64076"/>
    </ligand>
</feature>
<dbReference type="HAMAP" id="MF_01965">
    <property type="entry name" value="NADHX_dehydratase"/>
    <property type="match status" value="1"/>
</dbReference>
<keyword evidence="5 18" id="KW-0479">Metal-binding</keyword>
<comment type="catalytic activity">
    <reaction evidence="16 17 19">
        <text>(6S)-NADPHX + ADP = AMP + phosphate + NADPH + H(+)</text>
        <dbReference type="Rhea" id="RHEA:32235"/>
        <dbReference type="ChEBI" id="CHEBI:15378"/>
        <dbReference type="ChEBI" id="CHEBI:43474"/>
        <dbReference type="ChEBI" id="CHEBI:57783"/>
        <dbReference type="ChEBI" id="CHEBI:64076"/>
        <dbReference type="ChEBI" id="CHEBI:456215"/>
        <dbReference type="ChEBI" id="CHEBI:456216"/>
        <dbReference type="EC" id="4.2.1.136"/>
    </reaction>
</comment>
<dbReference type="OrthoDB" id="9806925at2"/>
<dbReference type="GO" id="GO:0052856">
    <property type="term" value="F:NAD(P)HX epimerase activity"/>
    <property type="evidence" value="ECO:0007669"/>
    <property type="project" value="UniProtKB-UniRule"/>
</dbReference>
<dbReference type="NCBIfam" id="TIGR00196">
    <property type="entry name" value="yjeF_cterm"/>
    <property type="match status" value="1"/>
</dbReference>
<comment type="similarity">
    <text evidence="4 19">In the C-terminal section; belongs to the NnrD/CARKD family.</text>
</comment>
<feature type="binding site" evidence="18">
    <location>
        <position position="119"/>
    </location>
    <ligand>
        <name>K(+)</name>
        <dbReference type="ChEBI" id="CHEBI:29103"/>
    </ligand>
</feature>
<keyword evidence="23" id="KW-1185">Reference proteome</keyword>
<evidence type="ECO:0000256" key="14">
    <source>
        <dbReference type="ARBA" id="ARBA00025153"/>
    </source>
</evidence>
<evidence type="ECO:0000256" key="11">
    <source>
        <dbReference type="ARBA" id="ARBA00023235"/>
    </source>
</evidence>
<feature type="binding site" evidence="18">
    <location>
        <position position="64"/>
    </location>
    <ligand>
        <name>K(+)</name>
        <dbReference type="ChEBI" id="CHEBI:29103"/>
    </ligand>
</feature>